<dbReference type="InterPro" id="IPR055541">
    <property type="entry name" value="DUF7117"/>
</dbReference>
<sequence>MKVRGERECTECGTRWSYFETGAVACPGCGSLRSVGSGDRRRHTDAPVSLDLTPVRAEIDDRPLTDLTAHATELCREYVARRGFISGGDLRPLDETFVAALELRYVDGLLAGRRALADDERLYTLALLRDADEGTRPPVSDVPGSVRSARGLAVSRAVTEYRRAIGDWCDDRRLEPEMATALETLTDHATRLDQLDGDVRPETAETILTAAGSLGDAIRGESECDPDAIVADLDDLEYLE</sequence>
<dbReference type="EMBL" id="JBHSAQ010000003">
    <property type="protein sequence ID" value="MFC3958484.1"/>
    <property type="molecule type" value="Genomic_DNA"/>
</dbReference>
<dbReference type="AlphaFoldDB" id="A0ABD5NPH3"/>
<protein>
    <submittedName>
        <fullName evidence="1">TFIIB-type zinc ribbon-containing protein</fullName>
    </submittedName>
</protein>
<dbReference type="Pfam" id="PF23430">
    <property type="entry name" value="DUF7117"/>
    <property type="match status" value="1"/>
</dbReference>
<reference evidence="1 2" key="1">
    <citation type="journal article" date="2019" name="Int. J. Syst. Evol. Microbiol.">
        <title>The Global Catalogue of Microorganisms (GCM) 10K type strain sequencing project: providing services to taxonomists for standard genome sequencing and annotation.</title>
        <authorList>
            <consortium name="The Broad Institute Genomics Platform"/>
            <consortium name="The Broad Institute Genome Sequencing Center for Infectious Disease"/>
            <person name="Wu L."/>
            <person name="Ma J."/>
        </authorList>
    </citation>
    <scope>NUCLEOTIDE SEQUENCE [LARGE SCALE GENOMIC DNA]</scope>
    <source>
        <strain evidence="1 2">IBRC-M 10256</strain>
    </source>
</reference>
<gene>
    <name evidence="1" type="ORF">ACFOUR_08910</name>
</gene>
<organism evidence="1 2">
    <name type="scientific">Halovivax cerinus</name>
    <dbReference type="NCBI Taxonomy" id="1487865"/>
    <lineage>
        <taxon>Archaea</taxon>
        <taxon>Methanobacteriati</taxon>
        <taxon>Methanobacteriota</taxon>
        <taxon>Stenosarchaea group</taxon>
        <taxon>Halobacteria</taxon>
        <taxon>Halobacteriales</taxon>
        <taxon>Natrialbaceae</taxon>
        <taxon>Halovivax</taxon>
    </lineage>
</organism>
<keyword evidence="2" id="KW-1185">Reference proteome</keyword>
<name>A0ABD5NPH3_9EURY</name>
<dbReference type="Proteomes" id="UP001595846">
    <property type="component" value="Unassembled WGS sequence"/>
</dbReference>
<accession>A0ABD5NPH3</accession>
<evidence type="ECO:0000313" key="1">
    <source>
        <dbReference type="EMBL" id="MFC3958484.1"/>
    </source>
</evidence>
<dbReference type="RefSeq" id="WP_256531171.1">
    <property type="nucleotide sequence ID" value="NZ_CP101824.1"/>
</dbReference>
<dbReference type="GeneID" id="73903892"/>
<evidence type="ECO:0000313" key="2">
    <source>
        <dbReference type="Proteomes" id="UP001595846"/>
    </source>
</evidence>
<proteinExistence type="predicted"/>
<comment type="caution">
    <text evidence="1">The sequence shown here is derived from an EMBL/GenBank/DDBJ whole genome shotgun (WGS) entry which is preliminary data.</text>
</comment>